<dbReference type="EnsemblMetazoa" id="XM_014395401.1">
    <property type="protein sequence ID" value="XP_014250887.1"/>
    <property type="gene ID" value="LOC106667444"/>
</dbReference>
<keyword evidence="1" id="KW-0472">Membrane</keyword>
<evidence type="ECO:0000256" key="1">
    <source>
        <dbReference type="SAM" id="Phobius"/>
    </source>
</evidence>
<evidence type="ECO:0000313" key="3">
    <source>
        <dbReference type="Proteomes" id="UP000494040"/>
    </source>
</evidence>
<dbReference type="GeneID" id="106667444"/>
<proteinExistence type="predicted"/>
<dbReference type="Proteomes" id="UP000494040">
    <property type="component" value="Unassembled WGS sequence"/>
</dbReference>
<keyword evidence="3" id="KW-1185">Reference proteome</keyword>
<reference evidence="2" key="1">
    <citation type="submission" date="2022-01" db="UniProtKB">
        <authorList>
            <consortium name="EnsemblMetazoa"/>
        </authorList>
    </citation>
    <scope>IDENTIFICATION</scope>
</reference>
<dbReference type="RefSeq" id="XP_014250887.1">
    <property type="nucleotide sequence ID" value="XM_014395401.1"/>
</dbReference>
<keyword evidence="1" id="KW-1133">Transmembrane helix</keyword>
<sequence>MYGGSFLWTVFITLNIFVLVYNGCAYADASTVSQRILSGDELNLKHLIGLRKNQTSFDHAIVNEMSPTDQNLTREWLVFHLNDLKFDLAQMTSSASETDKNLIKQLDRDYWHSVPLINDTDSAFTKYEYILTIFDHQMEHNVHSPADLETPYWKTVEKFLLVSLFG</sequence>
<dbReference type="AlphaFoldDB" id="A0A8I6RTY7"/>
<protein>
    <submittedName>
        <fullName evidence="2">Uncharacterized protein</fullName>
    </submittedName>
</protein>
<organism evidence="2 3">
    <name type="scientific">Cimex lectularius</name>
    <name type="common">Bed bug</name>
    <name type="synonym">Acanthia lectularia</name>
    <dbReference type="NCBI Taxonomy" id="79782"/>
    <lineage>
        <taxon>Eukaryota</taxon>
        <taxon>Metazoa</taxon>
        <taxon>Ecdysozoa</taxon>
        <taxon>Arthropoda</taxon>
        <taxon>Hexapoda</taxon>
        <taxon>Insecta</taxon>
        <taxon>Pterygota</taxon>
        <taxon>Neoptera</taxon>
        <taxon>Paraneoptera</taxon>
        <taxon>Hemiptera</taxon>
        <taxon>Heteroptera</taxon>
        <taxon>Panheteroptera</taxon>
        <taxon>Cimicomorpha</taxon>
        <taxon>Cimicidae</taxon>
        <taxon>Cimex</taxon>
    </lineage>
</organism>
<name>A0A8I6RTY7_CIMLE</name>
<dbReference type="KEGG" id="clec:106667444"/>
<evidence type="ECO:0000313" key="2">
    <source>
        <dbReference type="EnsemblMetazoa" id="XP_014250887.1"/>
    </source>
</evidence>
<accession>A0A8I6RTY7</accession>
<feature type="transmembrane region" description="Helical" evidence="1">
    <location>
        <begin position="6"/>
        <end position="27"/>
    </location>
</feature>
<keyword evidence="1" id="KW-0812">Transmembrane</keyword>